<accession>A0A7S0F7Q5</accession>
<dbReference type="SUPFAM" id="SSF53335">
    <property type="entry name" value="S-adenosyl-L-methionine-dependent methyltransferases"/>
    <property type="match status" value="1"/>
</dbReference>
<dbReference type="Pfam" id="PF08241">
    <property type="entry name" value="Methyltransf_11"/>
    <property type="match status" value="1"/>
</dbReference>
<organism evidence="3">
    <name type="scientific">Phaeocystis antarctica</name>
    <dbReference type="NCBI Taxonomy" id="33657"/>
    <lineage>
        <taxon>Eukaryota</taxon>
        <taxon>Haptista</taxon>
        <taxon>Haptophyta</taxon>
        <taxon>Prymnesiophyceae</taxon>
        <taxon>Phaeocystales</taxon>
        <taxon>Phaeocystaceae</taxon>
        <taxon>Phaeocystis</taxon>
    </lineage>
</organism>
<dbReference type="InterPro" id="IPR029063">
    <property type="entry name" value="SAM-dependent_MTases_sf"/>
</dbReference>
<dbReference type="EMBL" id="HBEP01030195">
    <property type="protein sequence ID" value="CAD8503367.1"/>
    <property type="molecule type" value="Transcribed_RNA"/>
</dbReference>
<feature type="chain" id="PRO_5030590032" description="Methyltransferase type 11 domain-containing protein" evidence="1">
    <location>
        <begin position="17"/>
        <end position="229"/>
    </location>
</feature>
<sequence>MKALFVLLLLPSSAIALAFAAIQFRAALQQNMRAPSGSALGWLATRLMGKVNFPTIEDAVRRLGVADGECVVELGAGDGVGVRALAAAGRKGLDVWAVEISARFRTTLLATTALPPSRVVDADAKAMPFLASGSVDKVLAVNVVYFLDPLPVYLEELHRVLRPKTGVLLFACKFNLQIQPAVAPCVNVALAPVVAAMKEAGFEVSVEEVDLSGLGDAKYSYTAIKGRKL</sequence>
<dbReference type="AlphaFoldDB" id="A0A7S0F7Q5"/>
<dbReference type="CDD" id="cd02440">
    <property type="entry name" value="AdoMet_MTases"/>
    <property type="match status" value="1"/>
</dbReference>
<feature type="signal peptide" evidence="1">
    <location>
        <begin position="1"/>
        <end position="16"/>
    </location>
</feature>
<dbReference type="InterPro" id="IPR013216">
    <property type="entry name" value="Methyltransf_11"/>
</dbReference>
<feature type="domain" description="Methyltransferase type 11" evidence="2">
    <location>
        <begin position="73"/>
        <end position="164"/>
    </location>
</feature>
<evidence type="ECO:0000259" key="2">
    <source>
        <dbReference type="Pfam" id="PF08241"/>
    </source>
</evidence>
<keyword evidence="1" id="KW-0732">Signal</keyword>
<dbReference type="Gene3D" id="3.40.50.150">
    <property type="entry name" value="Vaccinia Virus protein VP39"/>
    <property type="match status" value="1"/>
</dbReference>
<name>A0A7S0F7Q5_9EUKA</name>
<reference evidence="3" key="1">
    <citation type="submission" date="2021-01" db="EMBL/GenBank/DDBJ databases">
        <authorList>
            <person name="Corre E."/>
            <person name="Pelletier E."/>
            <person name="Niang G."/>
            <person name="Scheremetjew M."/>
            <person name="Finn R."/>
            <person name="Kale V."/>
            <person name="Holt S."/>
            <person name="Cochrane G."/>
            <person name="Meng A."/>
            <person name="Brown T."/>
            <person name="Cohen L."/>
        </authorList>
    </citation>
    <scope>NUCLEOTIDE SEQUENCE</scope>
    <source>
        <strain evidence="3">CCMP1374</strain>
    </source>
</reference>
<gene>
    <name evidence="3" type="ORF">PANT1444_LOCUS17111</name>
</gene>
<evidence type="ECO:0000256" key="1">
    <source>
        <dbReference type="SAM" id="SignalP"/>
    </source>
</evidence>
<evidence type="ECO:0000313" key="3">
    <source>
        <dbReference type="EMBL" id="CAD8503367.1"/>
    </source>
</evidence>
<dbReference type="GO" id="GO:0008757">
    <property type="term" value="F:S-adenosylmethionine-dependent methyltransferase activity"/>
    <property type="evidence" value="ECO:0007669"/>
    <property type="project" value="InterPro"/>
</dbReference>
<protein>
    <recommendedName>
        <fullName evidence="2">Methyltransferase type 11 domain-containing protein</fullName>
    </recommendedName>
</protein>
<proteinExistence type="predicted"/>